<dbReference type="InterPro" id="IPR036890">
    <property type="entry name" value="HATPase_C_sf"/>
</dbReference>
<evidence type="ECO:0000259" key="13">
    <source>
        <dbReference type="PROSITE" id="PS50885"/>
    </source>
</evidence>
<dbReference type="Proteomes" id="UP000778523">
    <property type="component" value="Unassembled WGS sequence"/>
</dbReference>
<evidence type="ECO:0000256" key="10">
    <source>
        <dbReference type="ARBA" id="ARBA00023136"/>
    </source>
</evidence>
<dbReference type="Pfam" id="PF02518">
    <property type="entry name" value="HATPase_c"/>
    <property type="match status" value="1"/>
</dbReference>
<dbReference type="InterPro" id="IPR036097">
    <property type="entry name" value="HisK_dim/P_sf"/>
</dbReference>
<evidence type="ECO:0000259" key="12">
    <source>
        <dbReference type="PROSITE" id="PS50109"/>
    </source>
</evidence>
<dbReference type="PROSITE" id="PS50885">
    <property type="entry name" value="HAMP"/>
    <property type="match status" value="1"/>
</dbReference>
<dbReference type="Gene3D" id="6.10.340.10">
    <property type="match status" value="1"/>
</dbReference>
<evidence type="ECO:0000256" key="6">
    <source>
        <dbReference type="ARBA" id="ARBA00022692"/>
    </source>
</evidence>
<dbReference type="SUPFAM" id="SSF158472">
    <property type="entry name" value="HAMP domain-like"/>
    <property type="match status" value="1"/>
</dbReference>
<dbReference type="InterPro" id="IPR003661">
    <property type="entry name" value="HisK_dim/P_dom"/>
</dbReference>
<proteinExistence type="predicted"/>
<dbReference type="PANTHER" id="PTHR45436:SF15">
    <property type="entry name" value="SENSOR HISTIDINE KINASE CUSS"/>
    <property type="match status" value="1"/>
</dbReference>
<comment type="catalytic activity">
    <reaction evidence="1">
        <text>ATP + protein L-histidine = ADP + protein N-phospho-L-histidine.</text>
        <dbReference type="EC" id="2.7.13.3"/>
    </reaction>
</comment>
<comment type="caution">
    <text evidence="14">The sequence shown here is derived from an EMBL/GenBank/DDBJ whole genome shotgun (WGS) entry which is preliminary data.</text>
</comment>
<evidence type="ECO:0000256" key="11">
    <source>
        <dbReference type="SAM" id="MobiDB-lite"/>
    </source>
</evidence>
<feature type="compositionally biased region" description="Pro residues" evidence="11">
    <location>
        <begin position="51"/>
        <end position="67"/>
    </location>
</feature>
<dbReference type="InterPro" id="IPR003660">
    <property type="entry name" value="HAMP_dom"/>
</dbReference>
<evidence type="ECO:0000256" key="1">
    <source>
        <dbReference type="ARBA" id="ARBA00000085"/>
    </source>
</evidence>
<feature type="domain" description="HAMP" evidence="13">
    <location>
        <begin position="113"/>
        <end position="168"/>
    </location>
</feature>
<evidence type="ECO:0000256" key="9">
    <source>
        <dbReference type="ARBA" id="ARBA00023012"/>
    </source>
</evidence>
<keyword evidence="15" id="KW-1185">Reference proteome</keyword>
<keyword evidence="8" id="KW-1133">Transmembrane helix</keyword>
<dbReference type="Gene3D" id="3.30.565.10">
    <property type="entry name" value="Histidine kinase-like ATPase, C-terminal domain"/>
    <property type="match status" value="1"/>
</dbReference>
<dbReference type="SMART" id="SM00388">
    <property type="entry name" value="HisKA"/>
    <property type="match status" value="1"/>
</dbReference>
<keyword evidence="10" id="KW-0472">Membrane</keyword>
<dbReference type="RefSeq" id="WP_170021783.1">
    <property type="nucleotide sequence ID" value="NZ_JABCSC020000002.1"/>
</dbReference>
<dbReference type="SUPFAM" id="SSF55874">
    <property type="entry name" value="ATPase domain of HSP90 chaperone/DNA topoisomerase II/histidine kinase"/>
    <property type="match status" value="1"/>
</dbReference>
<dbReference type="EMBL" id="JABCSC020000002">
    <property type="protein sequence ID" value="NSL55363.1"/>
    <property type="molecule type" value="Genomic_DNA"/>
</dbReference>
<evidence type="ECO:0000256" key="4">
    <source>
        <dbReference type="ARBA" id="ARBA00022553"/>
    </source>
</evidence>
<evidence type="ECO:0000313" key="15">
    <source>
        <dbReference type="Proteomes" id="UP000778523"/>
    </source>
</evidence>
<organism evidence="14 15">
    <name type="scientific">Uliginosibacterium aquaticum</name>
    <dbReference type="NCBI Taxonomy" id="2731212"/>
    <lineage>
        <taxon>Bacteria</taxon>
        <taxon>Pseudomonadati</taxon>
        <taxon>Pseudomonadota</taxon>
        <taxon>Betaproteobacteria</taxon>
        <taxon>Rhodocyclales</taxon>
        <taxon>Zoogloeaceae</taxon>
        <taxon>Uliginosibacterium</taxon>
    </lineage>
</organism>
<dbReference type="PROSITE" id="PS50109">
    <property type="entry name" value="HIS_KIN"/>
    <property type="match status" value="1"/>
</dbReference>
<dbReference type="PANTHER" id="PTHR45436">
    <property type="entry name" value="SENSOR HISTIDINE KINASE YKOH"/>
    <property type="match status" value="1"/>
</dbReference>
<keyword evidence="7" id="KW-0418">Kinase</keyword>
<dbReference type="InterPro" id="IPR005467">
    <property type="entry name" value="His_kinase_dom"/>
</dbReference>
<accession>A0ABX2IHK0</accession>
<keyword evidence="9" id="KW-0902">Two-component regulatory system</keyword>
<dbReference type="PRINTS" id="PR00344">
    <property type="entry name" value="BCTRLSENSOR"/>
</dbReference>
<feature type="domain" description="Histidine kinase" evidence="12">
    <location>
        <begin position="176"/>
        <end position="387"/>
    </location>
</feature>
<dbReference type="CDD" id="cd00082">
    <property type="entry name" value="HisKA"/>
    <property type="match status" value="1"/>
</dbReference>
<dbReference type="Pfam" id="PF00672">
    <property type="entry name" value="HAMP"/>
    <property type="match status" value="1"/>
</dbReference>
<comment type="subcellular location">
    <subcellularLocation>
        <location evidence="2">Membrane</location>
        <topology evidence="2">Multi-pass membrane protein</topology>
    </subcellularLocation>
</comment>
<evidence type="ECO:0000256" key="8">
    <source>
        <dbReference type="ARBA" id="ARBA00022989"/>
    </source>
</evidence>
<dbReference type="SMART" id="SM00304">
    <property type="entry name" value="HAMP"/>
    <property type="match status" value="1"/>
</dbReference>
<dbReference type="SMART" id="SM00387">
    <property type="entry name" value="HATPase_c"/>
    <property type="match status" value="1"/>
</dbReference>
<reference evidence="14 15" key="1">
    <citation type="submission" date="2020-06" db="EMBL/GenBank/DDBJ databases">
        <title>Draft genome of Uliginosibacterium sp. IMCC34675.</title>
        <authorList>
            <person name="Song J."/>
        </authorList>
    </citation>
    <scope>NUCLEOTIDE SEQUENCE [LARGE SCALE GENOMIC DNA]</scope>
    <source>
        <strain evidence="14 15">IMCC34675</strain>
    </source>
</reference>
<sequence length="393" mass="42638">MGRLFWKLFLAIFLAQLLTGWGVGFLFWLEHAARQNQSPNMASVPGSARPEGPPPTFGPGGPLPRPPGASTNAPESQRPFPPGPRPGGPRGLPWQPAVIGLIASLLFAALLARHLSRPIVGLSKAFKDVAGGNFDIRLARNKLHWQDELSDLGEEFDRTAAQLKMLVHNQRRLLHDVSHEVRSPLARMQLAIDLARQQPDKTPESMARLEREAGRIDHLVEELLTLSRLEAGACGQLDDTVDLPELLGELVEDARFEAEAKKCHVELGGEAQGLVKGRADLLHRAIENVLRNAIRYTTPASALSVGVENHGEELCVTVEDCGPGVPQSALETIFDPFVRLGDARSNDGYGLGLAITRQIIEAHGGRVIASNREQGGLRVEMYLPISQASTASA</sequence>
<protein>
    <recommendedName>
        <fullName evidence="3">histidine kinase</fullName>
        <ecNumber evidence="3">2.7.13.3</ecNumber>
    </recommendedName>
</protein>
<keyword evidence="4" id="KW-0597">Phosphoprotein</keyword>
<evidence type="ECO:0000256" key="2">
    <source>
        <dbReference type="ARBA" id="ARBA00004141"/>
    </source>
</evidence>
<evidence type="ECO:0000313" key="14">
    <source>
        <dbReference type="EMBL" id="NSL55363.1"/>
    </source>
</evidence>
<keyword evidence="5" id="KW-0808">Transferase</keyword>
<evidence type="ECO:0000256" key="7">
    <source>
        <dbReference type="ARBA" id="ARBA00022777"/>
    </source>
</evidence>
<dbReference type="EC" id="2.7.13.3" evidence="3"/>
<feature type="region of interest" description="Disordered" evidence="11">
    <location>
        <begin position="38"/>
        <end position="91"/>
    </location>
</feature>
<dbReference type="CDD" id="cd06225">
    <property type="entry name" value="HAMP"/>
    <property type="match status" value="1"/>
</dbReference>
<evidence type="ECO:0000256" key="5">
    <source>
        <dbReference type="ARBA" id="ARBA00022679"/>
    </source>
</evidence>
<gene>
    <name evidence="14" type="ORF">HJ583_010035</name>
</gene>
<evidence type="ECO:0000256" key="3">
    <source>
        <dbReference type="ARBA" id="ARBA00012438"/>
    </source>
</evidence>
<dbReference type="Pfam" id="PF00512">
    <property type="entry name" value="HisKA"/>
    <property type="match status" value="1"/>
</dbReference>
<keyword evidence="6" id="KW-0812">Transmembrane</keyword>
<dbReference type="Gene3D" id="1.10.287.130">
    <property type="match status" value="1"/>
</dbReference>
<dbReference type="InterPro" id="IPR050428">
    <property type="entry name" value="TCS_sensor_his_kinase"/>
</dbReference>
<dbReference type="InterPro" id="IPR004358">
    <property type="entry name" value="Sig_transdc_His_kin-like_C"/>
</dbReference>
<name>A0ABX2IHK0_9RHOO</name>
<dbReference type="InterPro" id="IPR003594">
    <property type="entry name" value="HATPase_dom"/>
</dbReference>
<dbReference type="SUPFAM" id="SSF47384">
    <property type="entry name" value="Homodimeric domain of signal transducing histidine kinase"/>
    <property type="match status" value="1"/>
</dbReference>